<comment type="caution">
    <text evidence="3">The sequence shown here is derived from an EMBL/GenBank/DDBJ whole genome shotgun (WGS) entry which is preliminary data.</text>
</comment>
<accession>A0ABR4IYR5</accession>
<keyword evidence="1" id="KW-0677">Repeat</keyword>
<dbReference type="SUPFAM" id="SSF48403">
    <property type="entry name" value="Ankyrin repeat"/>
    <property type="match status" value="1"/>
</dbReference>
<evidence type="ECO:0000313" key="3">
    <source>
        <dbReference type="EMBL" id="KAL2832923.1"/>
    </source>
</evidence>
<organism evidence="3 4">
    <name type="scientific">Aspergillus cavernicola</name>
    <dbReference type="NCBI Taxonomy" id="176166"/>
    <lineage>
        <taxon>Eukaryota</taxon>
        <taxon>Fungi</taxon>
        <taxon>Dikarya</taxon>
        <taxon>Ascomycota</taxon>
        <taxon>Pezizomycotina</taxon>
        <taxon>Eurotiomycetes</taxon>
        <taxon>Eurotiomycetidae</taxon>
        <taxon>Eurotiales</taxon>
        <taxon>Aspergillaceae</taxon>
        <taxon>Aspergillus</taxon>
        <taxon>Aspergillus subgen. Nidulantes</taxon>
    </lineage>
</organism>
<dbReference type="InterPro" id="IPR051637">
    <property type="entry name" value="Ank_repeat_dom-contain_49"/>
</dbReference>
<gene>
    <name evidence="3" type="ORF">BDW59DRAFT_138907</name>
</gene>
<dbReference type="SMART" id="SM00248">
    <property type="entry name" value="ANK"/>
    <property type="match status" value="2"/>
</dbReference>
<sequence>MMDRQDRVQQSFGQTSLGPGAIANQGFFQQCTFNTNIGLTLEQLQLFFTNILPVNNSTIDPYRIFTSVTQLGFLGKSEGKADAQSVVGNISSILQAISQPVVPLDPNQDTATLKHKANQADQTVRDEALAVIQKILTVSDEVHVNQPVAICRRGPGDTESISMSRITHESCLPHCQVRLQTWKCEFQQTRGQKCKYEQFTAKIDIQPELEGDPERKPYISVYLQRIHHPLGQQTFLAPIIIARRTIPDNSLVFRLIKDGDFEGFQELLRNREASLWDCDSRGRSLITYAVDACQPELCNYLIKNGADIDCVEPSLGYYGDRRHLLSQVDFEDYMIISNLSDENRRRRANECRRYLLDAGADPTIGGPESILFQTLDQLFDYSPVLELILQLGSQYIDTKERDSRGRTLLLQHCAVSQFGPTYLGIRTLLQLGSTPDERDNEGNTCLHLCLCFYADWGLNHIEELDDDGLPLAMVYLIRAGADVNAQNHDGETPTDLVGRLGETRVHKFWNSVLRRCNKIEEDEEEDEEDKVYHMQL</sequence>
<keyword evidence="2" id="KW-0040">ANK repeat</keyword>
<evidence type="ECO:0000256" key="2">
    <source>
        <dbReference type="ARBA" id="ARBA00023043"/>
    </source>
</evidence>
<dbReference type="Proteomes" id="UP001610335">
    <property type="component" value="Unassembled WGS sequence"/>
</dbReference>
<dbReference type="Gene3D" id="1.25.40.20">
    <property type="entry name" value="Ankyrin repeat-containing domain"/>
    <property type="match status" value="2"/>
</dbReference>
<evidence type="ECO:0000256" key="1">
    <source>
        <dbReference type="ARBA" id="ARBA00022737"/>
    </source>
</evidence>
<dbReference type="PANTHER" id="PTHR24180:SF45">
    <property type="entry name" value="POLY [ADP-RIBOSE] POLYMERASE TANKYRASE"/>
    <property type="match status" value="1"/>
</dbReference>
<protein>
    <submittedName>
        <fullName evidence="3">Ankyrin repeat-containing domain protein</fullName>
    </submittedName>
</protein>
<dbReference type="InterPro" id="IPR002110">
    <property type="entry name" value="Ankyrin_rpt"/>
</dbReference>
<evidence type="ECO:0000313" key="4">
    <source>
        <dbReference type="Proteomes" id="UP001610335"/>
    </source>
</evidence>
<dbReference type="EMBL" id="JBFXLS010000005">
    <property type="protein sequence ID" value="KAL2832923.1"/>
    <property type="molecule type" value="Genomic_DNA"/>
</dbReference>
<name>A0ABR4IYR5_9EURO</name>
<keyword evidence="4" id="KW-1185">Reference proteome</keyword>
<proteinExistence type="predicted"/>
<dbReference type="InterPro" id="IPR036770">
    <property type="entry name" value="Ankyrin_rpt-contain_sf"/>
</dbReference>
<reference evidence="3 4" key="1">
    <citation type="submission" date="2024-07" db="EMBL/GenBank/DDBJ databases">
        <title>Section-level genome sequencing and comparative genomics of Aspergillus sections Usti and Cavernicolus.</title>
        <authorList>
            <consortium name="Lawrence Berkeley National Laboratory"/>
            <person name="Nybo J.L."/>
            <person name="Vesth T.C."/>
            <person name="Theobald S."/>
            <person name="Frisvad J.C."/>
            <person name="Larsen T.O."/>
            <person name="Kjaerboelling I."/>
            <person name="Rothschild-Mancinelli K."/>
            <person name="Lyhne E.K."/>
            <person name="Kogle M.E."/>
            <person name="Barry K."/>
            <person name="Clum A."/>
            <person name="Na H."/>
            <person name="Ledsgaard L."/>
            <person name="Lin J."/>
            <person name="Lipzen A."/>
            <person name="Kuo A."/>
            <person name="Riley R."/>
            <person name="Mondo S."/>
            <person name="LaButti K."/>
            <person name="Haridas S."/>
            <person name="Pangalinan J."/>
            <person name="Salamov A.A."/>
            <person name="Simmons B.A."/>
            <person name="Magnuson J.K."/>
            <person name="Chen J."/>
            <person name="Drula E."/>
            <person name="Henrissat B."/>
            <person name="Wiebenga A."/>
            <person name="Lubbers R.J."/>
            <person name="Gomes A.C."/>
            <person name="Makela M.R."/>
            <person name="Stajich J."/>
            <person name="Grigoriev I.V."/>
            <person name="Mortensen U.H."/>
            <person name="De vries R.P."/>
            <person name="Baker S.E."/>
            <person name="Andersen M.R."/>
        </authorList>
    </citation>
    <scope>NUCLEOTIDE SEQUENCE [LARGE SCALE GENOMIC DNA]</scope>
    <source>
        <strain evidence="3 4">CBS 600.67</strain>
    </source>
</reference>
<dbReference type="PANTHER" id="PTHR24180">
    <property type="entry name" value="CYCLIN-DEPENDENT KINASE INHIBITOR 2C-RELATED"/>
    <property type="match status" value="1"/>
</dbReference>